<dbReference type="PANTHER" id="PTHR14795">
    <property type="entry name" value="HELICASE RELATED"/>
    <property type="match status" value="1"/>
</dbReference>
<dbReference type="Pfam" id="PF24384">
    <property type="entry name" value="Ig_TMM62"/>
    <property type="match status" value="1"/>
</dbReference>
<dbReference type="InterPro" id="IPR004843">
    <property type="entry name" value="Calcineurin-like_PHP"/>
</dbReference>
<dbReference type="Proteomes" id="UP001165289">
    <property type="component" value="Unassembled WGS sequence"/>
</dbReference>
<reference evidence="4 5" key="1">
    <citation type="journal article" date="2023" name="BMC Biol.">
        <title>The compact genome of the sponge Oopsacas minuta (Hexactinellida) is lacking key metazoan core genes.</title>
        <authorList>
            <person name="Santini S."/>
            <person name="Schenkelaars Q."/>
            <person name="Jourda C."/>
            <person name="Duchesne M."/>
            <person name="Belahbib H."/>
            <person name="Rocher C."/>
            <person name="Selva M."/>
            <person name="Riesgo A."/>
            <person name="Vervoort M."/>
            <person name="Leys S.P."/>
            <person name="Kodjabachian L."/>
            <person name="Le Bivic A."/>
            <person name="Borchiellini C."/>
            <person name="Claverie J.M."/>
            <person name="Renard E."/>
        </authorList>
    </citation>
    <scope>NUCLEOTIDE SEQUENCE [LARGE SCALE GENOMIC DNA]</scope>
    <source>
        <strain evidence="4">SPO-2</strain>
    </source>
</reference>
<dbReference type="Gene3D" id="3.60.21.10">
    <property type="match status" value="1"/>
</dbReference>
<dbReference type="InterPro" id="IPR029052">
    <property type="entry name" value="Metallo-depent_PP-like"/>
</dbReference>
<feature type="transmembrane region" description="Helical" evidence="1">
    <location>
        <begin position="440"/>
        <end position="462"/>
    </location>
</feature>
<dbReference type="GO" id="GO:0016787">
    <property type="term" value="F:hydrolase activity"/>
    <property type="evidence" value="ECO:0007669"/>
    <property type="project" value="InterPro"/>
</dbReference>
<accession>A0AAV7KKT9</accession>
<evidence type="ECO:0000256" key="1">
    <source>
        <dbReference type="SAM" id="Phobius"/>
    </source>
</evidence>
<dbReference type="EMBL" id="JAKMXF010000005">
    <property type="protein sequence ID" value="KAI6661829.1"/>
    <property type="molecule type" value="Genomic_DNA"/>
</dbReference>
<evidence type="ECO:0000313" key="4">
    <source>
        <dbReference type="EMBL" id="KAI6661829.1"/>
    </source>
</evidence>
<evidence type="ECO:0000259" key="3">
    <source>
        <dbReference type="Pfam" id="PF24384"/>
    </source>
</evidence>
<dbReference type="InterPro" id="IPR056229">
    <property type="entry name" value="Ig_TMM62"/>
</dbReference>
<sequence length="528" mass="61255">MNGFYLNIYLQRSVRCIILTGFFLFFLSLFYFTLPKHSFVKLRFDDDSLKPSDRFENLFWFIQISDIHISIHHDPKRVSDLKDFLQTSVDVINPSLILATGDLIDAKSKDGFSTQANLEEWRTYYSLLHDTNIEAKIPWLDLRGNHDCFDVKHRNHESNGFRKYSAMGNKQNLGSYMYVHNTDFGTYSFIGIDACPKPGLKRPFNFFGVLTDRDIAELRLMARSTVSHNYTIWFSHYPTTTLAVNYNTALRPAIETTNTLAYLCGHLHHLGGLSYTMYTRQPEGHMELELADWKVNRRYRIMAIDHDLASFIDANYLEWPVILVTNPKESSLSAPIVEPLIRMKFSTHIRILIFSPYFIESVFARIDGKILKDHGRHIKGPLFAIPWNPKDYAQGSHKIHVEVTSLGKITSVTSSFSMDEQIPLYSIISNYILSSHLPSLVFYLFCIVWVSFIILIVILLFGPIEIFNIPCFYWTRSIKQYPRVAWNSQHPTFTLRRQESAALTHKLQLEGYIQFCWVRMFGKISSSA</sequence>
<protein>
    <submittedName>
        <fullName evidence="4">Transmembrane protein 62 isoform X3</fullName>
    </submittedName>
</protein>
<feature type="domain" description="Calcineurin-like phosphoesterase" evidence="2">
    <location>
        <begin position="60"/>
        <end position="269"/>
    </location>
</feature>
<comment type="caution">
    <text evidence="4">The sequence shown here is derived from an EMBL/GenBank/DDBJ whole genome shotgun (WGS) entry which is preliminary data.</text>
</comment>
<evidence type="ECO:0000259" key="2">
    <source>
        <dbReference type="Pfam" id="PF00149"/>
    </source>
</evidence>
<feature type="domain" description="TMEM62 Ig-like" evidence="3">
    <location>
        <begin position="319"/>
        <end position="419"/>
    </location>
</feature>
<feature type="transmembrane region" description="Helical" evidence="1">
    <location>
        <begin position="12"/>
        <end position="34"/>
    </location>
</feature>
<dbReference type="SUPFAM" id="SSF56300">
    <property type="entry name" value="Metallo-dependent phosphatases"/>
    <property type="match status" value="1"/>
</dbReference>
<dbReference type="Pfam" id="PF00149">
    <property type="entry name" value="Metallophos"/>
    <property type="match status" value="1"/>
</dbReference>
<organism evidence="4 5">
    <name type="scientific">Oopsacas minuta</name>
    <dbReference type="NCBI Taxonomy" id="111878"/>
    <lineage>
        <taxon>Eukaryota</taxon>
        <taxon>Metazoa</taxon>
        <taxon>Porifera</taxon>
        <taxon>Hexactinellida</taxon>
        <taxon>Hexasterophora</taxon>
        <taxon>Lyssacinosida</taxon>
        <taxon>Leucopsacidae</taxon>
        <taxon>Oopsacas</taxon>
    </lineage>
</organism>
<keyword evidence="1" id="KW-0472">Membrane</keyword>
<keyword evidence="1" id="KW-1133">Transmembrane helix</keyword>
<name>A0AAV7KKT9_9METZ</name>
<gene>
    <name evidence="4" type="ORF">LOD99_9781</name>
</gene>
<keyword evidence="5" id="KW-1185">Reference proteome</keyword>
<dbReference type="PANTHER" id="PTHR14795:SF0">
    <property type="entry name" value="TRANSMEMBRANE PROTEIN 62"/>
    <property type="match status" value="1"/>
</dbReference>
<evidence type="ECO:0000313" key="5">
    <source>
        <dbReference type="Proteomes" id="UP001165289"/>
    </source>
</evidence>
<proteinExistence type="predicted"/>
<keyword evidence="1 4" id="KW-0812">Transmembrane</keyword>
<dbReference type="AlphaFoldDB" id="A0AAV7KKT9"/>